<evidence type="ECO:0000256" key="2">
    <source>
        <dbReference type="ARBA" id="ARBA00022801"/>
    </source>
</evidence>
<gene>
    <name evidence="4" type="ORF">Q9313_09380</name>
</gene>
<reference evidence="4 5" key="1">
    <citation type="submission" date="2023-08" db="EMBL/GenBank/DDBJ databases">
        <title>Pathogen: clinical or host-associated sample.</title>
        <authorList>
            <person name="Hergert J."/>
            <person name="Casey R."/>
            <person name="Wagner J."/>
            <person name="Young E.L."/>
            <person name="Oakeson K.F."/>
        </authorList>
    </citation>
    <scope>NUCLEOTIDE SEQUENCE [LARGE SCALE GENOMIC DNA]</scope>
    <source>
        <strain evidence="4 5">1760953</strain>
    </source>
</reference>
<organism evidence="4 5">
    <name type="scientific">Shinella sumterensis</name>
    <dbReference type="NCBI Taxonomy" id="1967501"/>
    <lineage>
        <taxon>Bacteria</taxon>
        <taxon>Pseudomonadati</taxon>
        <taxon>Pseudomonadota</taxon>
        <taxon>Alphaproteobacteria</taxon>
        <taxon>Hyphomicrobiales</taxon>
        <taxon>Rhizobiaceae</taxon>
        <taxon>Shinella</taxon>
    </lineage>
</organism>
<dbReference type="PANTHER" id="PTHR43037:SF1">
    <property type="entry name" value="BLL1128 PROTEIN"/>
    <property type="match status" value="1"/>
</dbReference>
<keyword evidence="5" id="KW-1185">Reference proteome</keyword>
<dbReference type="SUPFAM" id="SSF53474">
    <property type="entry name" value="alpha/beta-Hydrolases"/>
    <property type="match status" value="2"/>
</dbReference>
<dbReference type="InterPro" id="IPR050955">
    <property type="entry name" value="Plant_Biomass_Hydrol_Est"/>
</dbReference>
<keyword evidence="1" id="KW-0732">Signal</keyword>
<dbReference type="EMBL" id="CP132302">
    <property type="protein sequence ID" value="WLR95957.1"/>
    <property type="molecule type" value="Genomic_DNA"/>
</dbReference>
<dbReference type="RefSeq" id="WP_306036466.1">
    <property type="nucleotide sequence ID" value="NZ_CP132302.1"/>
</dbReference>
<proteinExistence type="predicted"/>
<feature type="compositionally biased region" description="Polar residues" evidence="3">
    <location>
        <begin position="48"/>
        <end position="58"/>
    </location>
</feature>
<evidence type="ECO:0000313" key="5">
    <source>
        <dbReference type="Proteomes" id="UP001234585"/>
    </source>
</evidence>
<dbReference type="PANTHER" id="PTHR43037">
    <property type="entry name" value="UNNAMED PRODUCT-RELATED"/>
    <property type="match status" value="1"/>
</dbReference>
<dbReference type="GO" id="GO:0005576">
    <property type="term" value="C:extracellular region"/>
    <property type="evidence" value="ECO:0007669"/>
    <property type="project" value="InterPro"/>
</dbReference>
<dbReference type="GO" id="GO:0016787">
    <property type="term" value="F:hydrolase activity"/>
    <property type="evidence" value="ECO:0007669"/>
    <property type="project" value="UniProtKB-KW"/>
</dbReference>
<name>A0AA50H5I6_9HYPH</name>
<evidence type="ECO:0000313" key="4">
    <source>
        <dbReference type="EMBL" id="WLR95957.1"/>
    </source>
</evidence>
<evidence type="ECO:0000256" key="1">
    <source>
        <dbReference type="ARBA" id="ARBA00022729"/>
    </source>
</evidence>
<keyword evidence="2" id="KW-0378">Hydrolase</keyword>
<dbReference type="Proteomes" id="UP001234585">
    <property type="component" value="Chromosome"/>
</dbReference>
<evidence type="ECO:0000256" key="3">
    <source>
        <dbReference type="SAM" id="MobiDB-lite"/>
    </source>
</evidence>
<feature type="region of interest" description="Disordered" evidence="3">
    <location>
        <begin position="39"/>
        <end position="58"/>
    </location>
</feature>
<dbReference type="NCBIfam" id="TIGR01840">
    <property type="entry name" value="esterase_phb"/>
    <property type="match status" value="1"/>
</dbReference>
<dbReference type="InterPro" id="IPR010126">
    <property type="entry name" value="Esterase_phb"/>
</dbReference>
<dbReference type="Gene3D" id="3.40.50.1820">
    <property type="entry name" value="alpha/beta hydrolase"/>
    <property type="match status" value="1"/>
</dbReference>
<protein>
    <submittedName>
        <fullName evidence="4">PHB depolymerase family esterase</fullName>
    </submittedName>
</protein>
<sequence>MKERPSMRDRFKRSVERLLPDQTRLSDLFWPFQPTTERKTPAVRRRAGTNSPLVETNDFGSNPGGLRMFMHVPAGLPAGRPLVLVLHGCRQDAESYDRAAGWASLADERGFAVVYAQQREANNPRLCFTWFRPSEVTRDRGELMSIRQIVSHAAGLAASDPQRVFITGLSAGGAMTAAMLANYPDVFAGGAIIAGLPFGAARDATRAFDAMAQAPDHTPRAWADLVRLVSPRMAHKPAISVWHGTADETVALSNGRALVDQWRDLYRLPKDAFVEKRLKGRRTRIWPDKDGKPLVTFHEIDGMGHGTPVMAGEGGGHAVSREPFMLDAGFSSTLEIAKEWGLTRKWKR</sequence>
<dbReference type="InterPro" id="IPR029058">
    <property type="entry name" value="AB_hydrolase_fold"/>
</dbReference>
<dbReference type="AlphaFoldDB" id="A0AA50H5I6"/>
<accession>A0AA50H5I6</accession>
<dbReference type="Pfam" id="PF10503">
    <property type="entry name" value="Esterase_PHB"/>
    <property type="match status" value="1"/>
</dbReference>